<reference evidence="9" key="1">
    <citation type="submission" date="2021-12" db="EMBL/GenBank/DDBJ databases">
        <authorList>
            <person name="King R."/>
        </authorList>
    </citation>
    <scope>NUCLEOTIDE SEQUENCE</scope>
</reference>
<evidence type="ECO:0000256" key="6">
    <source>
        <dbReference type="ARBA" id="ARBA00023170"/>
    </source>
</evidence>
<evidence type="ECO:0000256" key="7">
    <source>
        <dbReference type="ARBA" id="ARBA00023180"/>
    </source>
</evidence>
<keyword evidence="6" id="KW-0675">Receptor</keyword>
<evidence type="ECO:0000313" key="10">
    <source>
        <dbReference type="Proteomes" id="UP001152759"/>
    </source>
</evidence>
<keyword evidence="7" id="KW-0325">Glycoprotein</keyword>
<keyword evidence="3 8" id="KW-0812">Transmembrane</keyword>
<comment type="subcellular location">
    <subcellularLocation>
        <location evidence="1">Cell membrane</location>
        <topology evidence="1">Multi-pass membrane protein</topology>
    </subcellularLocation>
</comment>
<keyword evidence="10" id="KW-1185">Reference proteome</keyword>
<sequence>MSSKLYLFGFPLMIYISLSFAALQISHSKRRAHLSTSALTVCKKTAEISGQDLIYVVSISSEFPVPTFIQRLHENWIETVSITHQHCLKRTITGSQTKNIIIFLKHLDEISSFILGSTSESTFVKSDDATLKKTSRLKNYCLKNDFHDSDLMDVNRTCDLELRISQPEMDGQALLTDPVCKRTKALFANSVWNSENYVTFMLEHGDHSAIKITARRLRFLFHFFWRFFRGLRTVVCRESICFKRDPFSDVIQQIDVDEDDYFDFAPVVGGNVRIGFVSKKDVFGTDEDVSPESTAIVYVVASDIQSDLQFEEVNVLGQARGESDYFGNAVAQNFDMLIFDGTFSPNADFSMFEFSAAIQSFSYCYATPRSNFIPLSFLPFKCFPPETWMAIVVVVVALLLLGRISTGKILFLLVSLFVLIVITTFQSELTTLLSKQVRYPEIDTLEELKNSDLLIQTPDLEASLELLKDYPFHAEIKRKLTEGHYYFLQVVAEYAGENKLNFLDYFGNLTHKPQIVGLNQLETNFRSIIESSAFELAVSNLRYKYQGNIQVEDIGLTGIRGEFHLAKECVLTYPMTLQVQKSSYPSDFFIRKISTYVEMGLTQKLIDDCISCRGKSSNPVFIDDVTDEDNSPASAFTVSNLQPAFISLIIGWILSIIVFFFFGTHG</sequence>
<dbReference type="AlphaFoldDB" id="A0A9P0C2J0"/>
<evidence type="ECO:0000313" key="9">
    <source>
        <dbReference type="EMBL" id="CAH0762003.1"/>
    </source>
</evidence>
<organism evidence="9 10">
    <name type="scientific">Bemisia tabaci</name>
    <name type="common">Sweetpotato whitefly</name>
    <name type="synonym">Aleurodes tabaci</name>
    <dbReference type="NCBI Taxonomy" id="7038"/>
    <lineage>
        <taxon>Eukaryota</taxon>
        <taxon>Metazoa</taxon>
        <taxon>Ecdysozoa</taxon>
        <taxon>Arthropoda</taxon>
        <taxon>Hexapoda</taxon>
        <taxon>Insecta</taxon>
        <taxon>Pterygota</taxon>
        <taxon>Neoptera</taxon>
        <taxon>Paraneoptera</taxon>
        <taxon>Hemiptera</taxon>
        <taxon>Sternorrhyncha</taxon>
        <taxon>Aleyrodoidea</taxon>
        <taxon>Aleyrodidae</taxon>
        <taxon>Aleyrodinae</taxon>
        <taxon>Bemisia</taxon>
    </lineage>
</organism>
<keyword evidence="5 8" id="KW-0472">Membrane</keyword>
<evidence type="ECO:0000256" key="8">
    <source>
        <dbReference type="SAM" id="Phobius"/>
    </source>
</evidence>
<keyword evidence="4 8" id="KW-1133">Transmembrane helix</keyword>
<name>A0A9P0C2J0_BEMTA</name>
<dbReference type="EMBL" id="OU963871">
    <property type="protein sequence ID" value="CAH0762003.1"/>
    <property type="molecule type" value="Genomic_DNA"/>
</dbReference>
<evidence type="ECO:0000256" key="4">
    <source>
        <dbReference type="ARBA" id="ARBA00022989"/>
    </source>
</evidence>
<accession>A0A9P0C2J0</accession>
<evidence type="ECO:0000256" key="5">
    <source>
        <dbReference type="ARBA" id="ARBA00023136"/>
    </source>
</evidence>
<evidence type="ECO:0000256" key="1">
    <source>
        <dbReference type="ARBA" id="ARBA00004651"/>
    </source>
</evidence>
<dbReference type="PANTHER" id="PTHR42643">
    <property type="entry name" value="IONOTROPIC RECEPTOR 20A-RELATED"/>
    <property type="match status" value="1"/>
</dbReference>
<evidence type="ECO:0000256" key="3">
    <source>
        <dbReference type="ARBA" id="ARBA00022692"/>
    </source>
</evidence>
<dbReference type="Proteomes" id="UP001152759">
    <property type="component" value="Chromosome 10"/>
</dbReference>
<dbReference type="GO" id="GO:0005886">
    <property type="term" value="C:plasma membrane"/>
    <property type="evidence" value="ECO:0007669"/>
    <property type="project" value="UniProtKB-SubCell"/>
</dbReference>
<protein>
    <recommendedName>
        <fullName evidence="11">Ionotropic receptor</fullName>
    </recommendedName>
</protein>
<evidence type="ECO:0008006" key="11">
    <source>
        <dbReference type="Google" id="ProtNLM"/>
    </source>
</evidence>
<feature type="transmembrane region" description="Helical" evidence="8">
    <location>
        <begin position="644"/>
        <end position="663"/>
    </location>
</feature>
<dbReference type="PANTHER" id="PTHR42643:SF38">
    <property type="entry name" value="IONOTROPIC RECEPTOR 100A"/>
    <property type="match status" value="1"/>
</dbReference>
<feature type="transmembrane region" description="Helical" evidence="8">
    <location>
        <begin position="383"/>
        <end position="402"/>
    </location>
</feature>
<gene>
    <name evidence="9" type="ORF">BEMITA_LOCUS2189</name>
</gene>
<evidence type="ECO:0000256" key="2">
    <source>
        <dbReference type="ARBA" id="ARBA00022475"/>
    </source>
</evidence>
<dbReference type="InterPro" id="IPR052192">
    <property type="entry name" value="Insect_Ionotropic_Sensory_Rcpt"/>
</dbReference>
<feature type="transmembrane region" description="Helical" evidence="8">
    <location>
        <begin position="409"/>
        <end position="427"/>
    </location>
</feature>
<keyword evidence="2" id="KW-1003">Cell membrane</keyword>
<proteinExistence type="predicted"/>